<accession>A0AAV7ZPW3</accession>
<name>A0AAV7ZPW3_9EUKA</name>
<dbReference type="Proteomes" id="UP001146793">
    <property type="component" value="Unassembled WGS sequence"/>
</dbReference>
<feature type="transmembrane region" description="Helical" evidence="1">
    <location>
        <begin position="232"/>
        <end position="252"/>
    </location>
</feature>
<feature type="transmembrane region" description="Helical" evidence="1">
    <location>
        <begin position="272"/>
        <end position="290"/>
    </location>
</feature>
<keyword evidence="1" id="KW-0812">Transmembrane</keyword>
<keyword evidence="1" id="KW-0472">Membrane</keyword>
<dbReference type="EMBL" id="JANTQA010000028">
    <property type="protein sequence ID" value="KAJ3442030.1"/>
    <property type="molecule type" value="Genomic_DNA"/>
</dbReference>
<reference evidence="2" key="1">
    <citation type="submission" date="2022-08" db="EMBL/GenBank/DDBJ databases">
        <title>Novel sulphate-reducing endosymbionts in the free-living metamonad Anaeramoeba.</title>
        <authorList>
            <person name="Jerlstrom-Hultqvist J."/>
            <person name="Cepicka I."/>
            <person name="Gallot-Lavallee L."/>
            <person name="Salas-Leiva D."/>
            <person name="Curtis B.A."/>
            <person name="Zahonova K."/>
            <person name="Pipaliya S."/>
            <person name="Dacks J."/>
            <person name="Roger A.J."/>
        </authorList>
    </citation>
    <scope>NUCLEOTIDE SEQUENCE</scope>
    <source>
        <strain evidence="2">Busselton2</strain>
    </source>
</reference>
<feature type="transmembrane region" description="Helical" evidence="1">
    <location>
        <begin position="47"/>
        <end position="67"/>
    </location>
</feature>
<dbReference type="AlphaFoldDB" id="A0AAV7ZPW3"/>
<sequence length="491" mass="57083">MYKVVVGGLGVVNRFKALFYLKTTPYSQVVYRIFYHHKTKKGKRDWFFSYLLALLIILIGLLFSSSIEITRYTSLDLDFCENSNEKISNYTAIMEEAVDLEGAKNHVEKMETETTTAYNCSDDDNANRANWPEAYEMDEETRAELLAASDLQCTQKLCWKEKIASFKIKLKCKKVSYSCPDASAVYQLASYEEREENYEKPEDIESPETDISETAEAQLVEQIEILSERINLLSTIYCFYLALQIFLGPALVLSKPTLFSKLTFGDMNKGQWIIIALIIWYSWEALTIYTQTPEFQAYWDYFKAEPCWINSQFITDYNEAVYNTCYQMEVYGNRYNHSRANYKYYYNIDETYHSFTGDNNCFDGNWYDQQSFPYSCNETQLEDLAIPETIEDFNYYDFIVSTGLLASLVLQPILAHIVLAIFSLIQPLSLTSGRVLLPLSQFKKILKYTDVRKKFRKTIITFKRLNSIIPLILWLGILIWLISEDAIPLGT</sequence>
<keyword evidence="1" id="KW-1133">Transmembrane helix</keyword>
<organism evidence="2 3">
    <name type="scientific">Anaeramoeba flamelloides</name>
    <dbReference type="NCBI Taxonomy" id="1746091"/>
    <lineage>
        <taxon>Eukaryota</taxon>
        <taxon>Metamonada</taxon>
        <taxon>Anaeramoebidae</taxon>
        <taxon>Anaeramoeba</taxon>
    </lineage>
</organism>
<feature type="transmembrane region" description="Helical" evidence="1">
    <location>
        <begin position="462"/>
        <end position="482"/>
    </location>
</feature>
<evidence type="ECO:0000313" key="2">
    <source>
        <dbReference type="EMBL" id="KAJ3442030.1"/>
    </source>
</evidence>
<protein>
    <submittedName>
        <fullName evidence="2">Uncharacterized protein</fullName>
    </submittedName>
</protein>
<evidence type="ECO:0000313" key="3">
    <source>
        <dbReference type="Proteomes" id="UP001146793"/>
    </source>
</evidence>
<proteinExistence type="predicted"/>
<evidence type="ECO:0000256" key="1">
    <source>
        <dbReference type="SAM" id="Phobius"/>
    </source>
</evidence>
<comment type="caution">
    <text evidence="2">The sequence shown here is derived from an EMBL/GenBank/DDBJ whole genome shotgun (WGS) entry which is preliminary data.</text>
</comment>
<gene>
    <name evidence="2" type="ORF">M0812_12836</name>
</gene>